<keyword evidence="16" id="KW-1185">Reference proteome</keyword>
<dbReference type="SUPFAM" id="SSF56519">
    <property type="entry name" value="Penicillin binding protein dimerisation domain"/>
    <property type="match status" value="1"/>
</dbReference>
<evidence type="ECO:0000256" key="8">
    <source>
        <dbReference type="ARBA" id="ARBA00022989"/>
    </source>
</evidence>
<organism evidence="15 16">
    <name type="scientific">Solirubrobacter deserti</name>
    <dbReference type="NCBI Taxonomy" id="2282478"/>
    <lineage>
        <taxon>Bacteria</taxon>
        <taxon>Bacillati</taxon>
        <taxon>Actinomycetota</taxon>
        <taxon>Thermoleophilia</taxon>
        <taxon>Solirubrobacterales</taxon>
        <taxon>Solirubrobacteraceae</taxon>
        <taxon>Solirubrobacter</taxon>
    </lineage>
</organism>
<evidence type="ECO:0000259" key="14">
    <source>
        <dbReference type="Pfam" id="PF03717"/>
    </source>
</evidence>
<dbReference type="SUPFAM" id="SSF56601">
    <property type="entry name" value="beta-lactamase/transpeptidase-like"/>
    <property type="match status" value="1"/>
</dbReference>
<evidence type="ECO:0000256" key="2">
    <source>
        <dbReference type="ARBA" id="ARBA00004236"/>
    </source>
</evidence>
<dbReference type="RefSeq" id="WP_202956981.1">
    <property type="nucleotide sequence ID" value="NZ_JAPCID010000046.1"/>
</dbReference>
<evidence type="ECO:0000256" key="3">
    <source>
        <dbReference type="ARBA" id="ARBA00007171"/>
    </source>
</evidence>
<dbReference type="Pfam" id="PF03717">
    <property type="entry name" value="PBP_dimer"/>
    <property type="match status" value="1"/>
</dbReference>
<keyword evidence="10" id="KW-0961">Cell wall biogenesis/degradation</keyword>
<keyword evidence="11" id="KW-0175">Coiled coil</keyword>
<comment type="similarity">
    <text evidence="3">Belongs to the transpeptidase family.</text>
</comment>
<proteinExistence type="inferred from homology"/>
<comment type="caution">
    <text evidence="15">The sequence shown here is derived from an EMBL/GenBank/DDBJ whole genome shotgun (WGS) entry which is preliminary data.</text>
</comment>
<comment type="subcellular location">
    <subcellularLocation>
        <location evidence="2">Cell membrane</location>
    </subcellularLocation>
    <subcellularLocation>
        <location evidence="1">Membrane</location>
        <topology evidence="1">Single-pass membrane protein</topology>
    </subcellularLocation>
</comment>
<evidence type="ECO:0000256" key="11">
    <source>
        <dbReference type="SAM" id="Coils"/>
    </source>
</evidence>
<reference evidence="15" key="1">
    <citation type="submission" date="2022-10" db="EMBL/GenBank/DDBJ databases">
        <title>The WGS of Solirubrobacter sp. CPCC 204708.</title>
        <authorList>
            <person name="Jiang Z."/>
        </authorList>
    </citation>
    <scope>NUCLEOTIDE SEQUENCE</scope>
    <source>
        <strain evidence="15">CPCC 204708</strain>
    </source>
</reference>
<feature type="domain" description="Penicillin-binding protein dimerisation" evidence="14">
    <location>
        <begin position="63"/>
        <end position="302"/>
    </location>
</feature>
<feature type="transmembrane region" description="Helical" evidence="12">
    <location>
        <begin position="20"/>
        <end position="40"/>
    </location>
</feature>
<keyword evidence="8 12" id="KW-1133">Transmembrane helix</keyword>
<dbReference type="EMBL" id="JAPCID010000046">
    <property type="protein sequence ID" value="MDA0140854.1"/>
    <property type="molecule type" value="Genomic_DNA"/>
</dbReference>
<feature type="domain" description="Penicillin-binding protein transpeptidase" evidence="13">
    <location>
        <begin position="350"/>
        <end position="705"/>
    </location>
</feature>
<dbReference type="InterPro" id="IPR036138">
    <property type="entry name" value="PBP_dimer_sf"/>
</dbReference>
<evidence type="ECO:0000256" key="4">
    <source>
        <dbReference type="ARBA" id="ARBA00022475"/>
    </source>
</evidence>
<evidence type="ECO:0000256" key="7">
    <source>
        <dbReference type="ARBA" id="ARBA00022984"/>
    </source>
</evidence>
<evidence type="ECO:0000313" key="15">
    <source>
        <dbReference type="EMBL" id="MDA0140854.1"/>
    </source>
</evidence>
<sequence length="723" mass="80372">MPPRMEDRLRPITPQLAWRVAVLGGLAFVLFAIIFFRLWYLQVLTGDVQRAAANRNGVRTERIEAPRGDIVDRERRQLVRTRKAAVVQLVPATLPEAVLDQADEFRQRLAAAETERLRHKARYDALSRRLRDDGRASTTAEKRERRRLSALADTAREVPIPPLPASETELATRYARIGDTLRISPKSIHERVIRSVADRPFANVTVRTNVPLAQFNYMRERPEEFTGVVVTNRFIREYPRGRLAAQLFGTISEITDAQLGEPRFKDVEPGTRIGQSGLEARYDKFLRGADGTARYTVDAHGVRDDQGAVVTERPAQGSRLRLTLDLDLQRAGEQALEQAIQASKHQARAGAFIALDPRNGEVLAMGSAPSFDANLFARPFTERTWRYLTSDRTAAPLINRATQYPYPSASTFKPVTAFAALADGLITPTRKLQDDGHWKFGGRDYQNAREARFGSIDVADALKVSSDIFFFKLGAQADDRGRLIQSWAERFGYGRRTGIDLPNEAPGRVPDRRWRQAGHARYLACTERENVPRGTERALVTCGGMEKPWTPGDNVNLAVGQGDLEATPTQVAVAYAALANGGTVVRPHLAQSVDDGQGIPIQSFRPEPRRRIRFNAAHHRAVLDGLRRAAREEDGTSAEVFAGWPMRRYPVFGKTGTAERGIDHPDQAWYAAFVNDRKRPIVVVVTVERGGFGAATAAPAARRLLAHWFGVADRGFRAGAGAD</sequence>
<dbReference type="PANTHER" id="PTHR30627">
    <property type="entry name" value="PEPTIDOGLYCAN D,D-TRANSPEPTIDASE"/>
    <property type="match status" value="1"/>
</dbReference>
<dbReference type="InterPro" id="IPR005311">
    <property type="entry name" value="PBP_dimer"/>
</dbReference>
<protein>
    <submittedName>
        <fullName evidence="15">Penicillin-binding transpeptidase domain-containing protein</fullName>
    </submittedName>
</protein>
<dbReference type="Gene3D" id="3.40.710.10">
    <property type="entry name" value="DD-peptidase/beta-lactamase superfamily"/>
    <property type="match status" value="1"/>
</dbReference>
<dbReference type="PANTHER" id="PTHR30627:SF2">
    <property type="entry name" value="PEPTIDOGLYCAN D,D-TRANSPEPTIDASE MRDA"/>
    <property type="match status" value="1"/>
</dbReference>
<dbReference type="InterPro" id="IPR050515">
    <property type="entry name" value="Beta-lactam/transpept"/>
</dbReference>
<evidence type="ECO:0000256" key="1">
    <source>
        <dbReference type="ARBA" id="ARBA00004167"/>
    </source>
</evidence>
<evidence type="ECO:0000256" key="5">
    <source>
        <dbReference type="ARBA" id="ARBA00022692"/>
    </source>
</evidence>
<keyword evidence="4" id="KW-1003">Cell membrane</keyword>
<gene>
    <name evidence="15" type="ORF">OJ962_25380</name>
</gene>
<evidence type="ECO:0000256" key="10">
    <source>
        <dbReference type="ARBA" id="ARBA00023316"/>
    </source>
</evidence>
<evidence type="ECO:0000256" key="12">
    <source>
        <dbReference type="SAM" id="Phobius"/>
    </source>
</evidence>
<evidence type="ECO:0000313" key="16">
    <source>
        <dbReference type="Proteomes" id="UP001147700"/>
    </source>
</evidence>
<keyword evidence="5 12" id="KW-0812">Transmembrane</keyword>
<dbReference type="Proteomes" id="UP001147700">
    <property type="component" value="Unassembled WGS sequence"/>
</dbReference>
<evidence type="ECO:0000256" key="9">
    <source>
        <dbReference type="ARBA" id="ARBA00023136"/>
    </source>
</evidence>
<accession>A0ABT4RQL5</accession>
<keyword evidence="9 12" id="KW-0472">Membrane</keyword>
<dbReference type="InterPro" id="IPR001460">
    <property type="entry name" value="PCN-bd_Tpept"/>
</dbReference>
<feature type="coiled-coil region" evidence="11">
    <location>
        <begin position="102"/>
        <end position="129"/>
    </location>
</feature>
<dbReference type="Pfam" id="PF00905">
    <property type="entry name" value="Transpeptidase"/>
    <property type="match status" value="1"/>
</dbReference>
<keyword evidence="6" id="KW-0133">Cell shape</keyword>
<dbReference type="InterPro" id="IPR012338">
    <property type="entry name" value="Beta-lactam/transpept-like"/>
</dbReference>
<evidence type="ECO:0000256" key="6">
    <source>
        <dbReference type="ARBA" id="ARBA00022960"/>
    </source>
</evidence>
<name>A0ABT4RQL5_9ACTN</name>
<dbReference type="Gene3D" id="3.90.1310.10">
    <property type="entry name" value="Penicillin-binding protein 2a (Domain 2)"/>
    <property type="match status" value="1"/>
</dbReference>
<keyword evidence="7" id="KW-0573">Peptidoglycan synthesis</keyword>
<evidence type="ECO:0000259" key="13">
    <source>
        <dbReference type="Pfam" id="PF00905"/>
    </source>
</evidence>